<comment type="subcellular location">
    <subcellularLocation>
        <location evidence="1">Membrane</location>
    </subcellularLocation>
</comment>
<name>A0A8D0HQ36_SPHPU</name>
<sequence>PHPQVLMLLLLVALNFNGLPGIGIVLENSLANVLVFTFNVTLSPTSSISIPLGYPYIINSNPLTRLCVVFQVVTTGNPVLDYETMPHSFELQIYVQDTEGESDLQILTVEIAPVSEPPVFLGNMASQLQPLLCFTFWLVSNNLCHLPVWEGENASVSFLHCRTQRNYKIPEEQIPGTVVANITAKDPDDDGYINPDGYINSLIYSISPPNEHFSIDSRTGMIQVATRINRDDNSRRQHPNISLVIFVQDLPRYGRMTSIEITVTIEDLNDNPPECNNYAIPETSPPGTVFRDLRNSCKDIDAELPNNQFNFTGLSGLGSNIFVLEPPGSGRIVVKNIYVYIRIIPVNEFSPVFTSSPYVFNVSEIIARESNIGKVSATDKDFPATGITYSIAAGGNTQEYSNIFWIDPTEGTVAVIGRLDYETTQRYNLAVQASDNDGRISTVIINIFEVNDEKPVCSPNSYSLAIPVDLPVGTNIESFKLECVDRDSSPRSFRYTINSGNVRNHFTFSPSAGSNASRLILASPFDYSGGLDTTWDYRLLVYITDDNLLLSRNTATALIQTGTVTLTIQVIPNPTTTITTTPGVTHLIQTKNVYSASAWYIPFVITVGSLLLLGLLGYLTFLLTKCIRTHCLPKPKADKKPLESGLLINVSLHPPQMVACGQKVGLRKLKDGRCTSKIFMRDTVCIDQGVGKVLKPKSRLPAFFYIAKSHKTVYIDYQLPPIPRMG</sequence>
<proteinExistence type="predicted"/>
<evidence type="ECO:0000256" key="5">
    <source>
        <dbReference type="PROSITE-ProRule" id="PRU00043"/>
    </source>
</evidence>
<dbReference type="GO" id="GO:0007156">
    <property type="term" value="P:homophilic cell adhesion via plasma membrane adhesion molecules"/>
    <property type="evidence" value="ECO:0007669"/>
    <property type="project" value="InterPro"/>
</dbReference>
<evidence type="ECO:0000256" key="3">
    <source>
        <dbReference type="ARBA" id="ARBA00022837"/>
    </source>
</evidence>
<dbReference type="InterPro" id="IPR015919">
    <property type="entry name" value="Cadherin-like_sf"/>
</dbReference>
<evidence type="ECO:0000259" key="7">
    <source>
        <dbReference type="PROSITE" id="PS50268"/>
    </source>
</evidence>
<accession>A0A8D0HQ36</accession>
<feature type="transmembrane region" description="Helical" evidence="6">
    <location>
        <begin position="33"/>
        <end position="57"/>
    </location>
</feature>
<dbReference type="Ensembl" id="ENSSPUT00000025721.1">
    <property type="protein sequence ID" value="ENSSPUP00000024119.1"/>
    <property type="gene ID" value="ENSSPUG00000018471.1"/>
</dbReference>
<reference evidence="8" key="1">
    <citation type="submission" date="2025-08" db="UniProtKB">
        <authorList>
            <consortium name="Ensembl"/>
        </authorList>
    </citation>
    <scope>IDENTIFICATION</scope>
</reference>
<dbReference type="SMART" id="SM00112">
    <property type="entry name" value="CA"/>
    <property type="match status" value="2"/>
</dbReference>
<dbReference type="FunFam" id="2.60.40.60:FF:000231">
    <property type="entry name" value="Cadherin related family member 3"/>
    <property type="match status" value="1"/>
</dbReference>
<evidence type="ECO:0000313" key="9">
    <source>
        <dbReference type="Proteomes" id="UP000694392"/>
    </source>
</evidence>
<dbReference type="Pfam" id="PF00028">
    <property type="entry name" value="Cadherin"/>
    <property type="match status" value="2"/>
</dbReference>
<dbReference type="InterPro" id="IPR020894">
    <property type="entry name" value="Cadherin_CS"/>
</dbReference>
<dbReference type="PANTHER" id="PTHR24027:SF439">
    <property type="entry name" value="CADHERIN-RELATED FAMILY MEMBER 3"/>
    <property type="match status" value="1"/>
</dbReference>
<keyword evidence="4 6" id="KW-0472">Membrane</keyword>
<dbReference type="FunFam" id="2.60.40.60:FF:000237">
    <property type="entry name" value="Cadherin related family member 3"/>
    <property type="match status" value="1"/>
</dbReference>
<evidence type="ECO:0000256" key="6">
    <source>
        <dbReference type="SAM" id="Phobius"/>
    </source>
</evidence>
<feature type="domain" description="Cadherin" evidence="7">
    <location>
        <begin position="458"/>
        <end position="584"/>
    </location>
</feature>
<dbReference type="PANTHER" id="PTHR24027">
    <property type="entry name" value="CADHERIN-23"/>
    <property type="match status" value="1"/>
</dbReference>
<feature type="transmembrane region" description="Helical" evidence="6">
    <location>
        <begin position="599"/>
        <end position="624"/>
    </location>
</feature>
<gene>
    <name evidence="8" type="primary">CDHR3</name>
</gene>
<dbReference type="GO" id="GO:0016342">
    <property type="term" value="C:catenin complex"/>
    <property type="evidence" value="ECO:0007669"/>
    <property type="project" value="TreeGrafter"/>
</dbReference>
<protein>
    <submittedName>
        <fullName evidence="8">Cadherin related family member 3</fullName>
    </submittedName>
</protein>
<dbReference type="GO" id="GO:0016477">
    <property type="term" value="P:cell migration"/>
    <property type="evidence" value="ECO:0007669"/>
    <property type="project" value="TreeGrafter"/>
</dbReference>
<dbReference type="PRINTS" id="PR00205">
    <property type="entry name" value="CADHERIN"/>
</dbReference>
<dbReference type="Gene3D" id="2.60.40.60">
    <property type="entry name" value="Cadherins"/>
    <property type="match status" value="3"/>
</dbReference>
<dbReference type="PROSITE" id="PS00232">
    <property type="entry name" value="CADHERIN_1"/>
    <property type="match status" value="1"/>
</dbReference>
<dbReference type="GO" id="GO:0005509">
    <property type="term" value="F:calcium ion binding"/>
    <property type="evidence" value="ECO:0007669"/>
    <property type="project" value="UniProtKB-UniRule"/>
</dbReference>
<dbReference type="CDD" id="cd11304">
    <property type="entry name" value="Cadherin_repeat"/>
    <property type="match status" value="3"/>
</dbReference>
<dbReference type="OMA" id="WYVPFVV"/>
<dbReference type="AlphaFoldDB" id="A0A8D0HQ36"/>
<reference evidence="8" key="2">
    <citation type="submission" date="2025-09" db="UniProtKB">
        <authorList>
            <consortium name="Ensembl"/>
        </authorList>
    </citation>
    <scope>IDENTIFICATION</scope>
</reference>
<feature type="transmembrane region" description="Helical" evidence="6">
    <location>
        <begin position="6"/>
        <end position="26"/>
    </location>
</feature>
<dbReference type="InterPro" id="IPR002126">
    <property type="entry name" value="Cadherin-like_dom"/>
</dbReference>
<dbReference type="GO" id="GO:0045296">
    <property type="term" value="F:cadherin binding"/>
    <property type="evidence" value="ECO:0007669"/>
    <property type="project" value="TreeGrafter"/>
</dbReference>
<keyword evidence="2" id="KW-0677">Repeat</keyword>
<keyword evidence="3 5" id="KW-0106">Calcium</keyword>
<dbReference type="SUPFAM" id="SSF49313">
    <property type="entry name" value="Cadherin-like"/>
    <property type="match status" value="3"/>
</dbReference>
<dbReference type="InterPro" id="IPR039808">
    <property type="entry name" value="Cadherin"/>
</dbReference>
<keyword evidence="6" id="KW-0812">Transmembrane</keyword>
<keyword evidence="6" id="KW-1133">Transmembrane helix</keyword>
<dbReference type="Proteomes" id="UP000694392">
    <property type="component" value="Unplaced"/>
</dbReference>
<dbReference type="GeneTree" id="ENSGT00940000161245"/>
<evidence type="ECO:0000313" key="8">
    <source>
        <dbReference type="Ensembl" id="ENSSPUP00000024119.1"/>
    </source>
</evidence>
<keyword evidence="9" id="KW-1185">Reference proteome</keyword>
<evidence type="ECO:0000256" key="2">
    <source>
        <dbReference type="ARBA" id="ARBA00022737"/>
    </source>
</evidence>
<dbReference type="PROSITE" id="PS50268">
    <property type="entry name" value="CADHERIN_2"/>
    <property type="match status" value="3"/>
</dbReference>
<dbReference type="GO" id="GO:0008013">
    <property type="term" value="F:beta-catenin binding"/>
    <property type="evidence" value="ECO:0007669"/>
    <property type="project" value="TreeGrafter"/>
</dbReference>
<evidence type="ECO:0000256" key="4">
    <source>
        <dbReference type="ARBA" id="ARBA00023136"/>
    </source>
</evidence>
<evidence type="ECO:0000256" key="1">
    <source>
        <dbReference type="ARBA" id="ARBA00004370"/>
    </source>
</evidence>
<feature type="domain" description="Cadherin" evidence="7">
    <location>
        <begin position="354"/>
        <end position="457"/>
    </location>
</feature>
<feature type="domain" description="Cadherin" evidence="7">
    <location>
        <begin position="161"/>
        <end position="275"/>
    </location>
</feature>
<organism evidence="8 9">
    <name type="scientific">Sphenodon punctatus</name>
    <name type="common">Tuatara</name>
    <name type="synonym">Hatteria punctata</name>
    <dbReference type="NCBI Taxonomy" id="8508"/>
    <lineage>
        <taxon>Eukaryota</taxon>
        <taxon>Metazoa</taxon>
        <taxon>Chordata</taxon>
        <taxon>Craniata</taxon>
        <taxon>Vertebrata</taxon>
        <taxon>Euteleostomi</taxon>
        <taxon>Lepidosauria</taxon>
        <taxon>Sphenodontia</taxon>
        <taxon>Sphenodontidae</taxon>
        <taxon>Sphenodon</taxon>
    </lineage>
</organism>